<proteinExistence type="predicted"/>
<dbReference type="InterPro" id="IPR011006">
    <property type="entry name" value="CheY-like_superfamily"/>
</dbReference>
<dbReference type="RefSeq" id="WP_188962325.1">
    <property type="nucleotide sequence ID" value="NZ_BMOE01000004.1"/>
</dbReference>
<evidence type="ECO:0000313" key="3">
    <source>
        <dbReference type="EMBL" id="GGJ73605.1"/>
    </source>
</evidence>
<dbReference type="Proteomes" id="UP000635726">
    <property type="component" value="Unassembled WGS sequence"/>
</dbReference>
<feature type="domain" description="Response regulatory" evidence="2">
    <location>
        <begin position="7"/>
        <end position="131"/>
    </location>
</feature>
<reference evidence="3" key="2">
    <citation type="submission" date="2020-09" db="EMBL/GenBank/DDBJ databases">
        <authorList>
            <person name="Sun Q."/>
            <person name="Ohkuma M."/>
        </authorList>
    </citation>
    <scope>NUCLEOTIDE SEQUENCE</scope>
    <source>
        <strain evidence="3">JCM 14371</strain>
    </source>
</reference>
<dbReference type="CDD" id="cd17557">
    <property type="entry name" value="REC_Rcp-like"/>
    <property type="match status" value="1"/>
</dbReference>
<feature type="modified residue" description="4-aspartylphosphate" evidence="1">
    <location>
        <position position="64"/>
    </location>
</feature>
<keyword evidence="1" id="KW-0597">Phosphoprotein</keyword>
<dbReference type="Pfam" id="PF00072">
    <property type="entry name" value="Response_reg"/>
    <property type="match status" value="1"/>
</dbReference>
<dbReference type="PANTHER" id="PTHR44520">
    <property type="entry name" value="RESPONSE REGULATOR RCP1-RELATED"/>
    <property type="match status" value="1"/>
</dbReference>
<dbReference type="PANTHER" id="PTHR44520:SF2">
    <property type="entry name" value="RESPONSE REGULATOR RCP1"/>
    <property type="match status" value="1"/>
</dbReference>
<organism evidence="3 4">
    <name type="scientific">Deinococcus aquiradiocola</name>
    <dbReference type="NCBI Taxonomy" id="393059"/>
    <lineage>
        <taxon>Bacteria</taxon>
        <taxon>Thermotogati</taxon>
        <taxon>Deinococcota</taxon>
        <taxon>Deinococci</taxon>
        <taxon>Deinococcales</taxon>
        <taxon>Deinococcaceae</taxon>
        <taxon>Deinococcus</taxon>
    </lineage>
</organism>
<dbReference type="InterPro" id="IPR052893">
    <property type="entry name" value="TCS_response_regulator"/>
</dbReference>
<dbReference type="PROSITE" id="PS50110">
    <property type="entry name" value="RESPONSE_REGULATORY"/>
    <property type="match status" value="1"/>
</dbReference>
<dbReference type="SMART" id="SM00448">
    <property type="entry name" value="REC"/>
    <property type="match status" value="1"/>
</dbReference>
<name>A0A917UPU9_9DEIO</name>
<dbReference type="EMBL" id="BMOE01000004">
    <property type="protein sequence ID" value="GGJ73605.1"/>
    <property type="molecule type" value="Genomic_DNA"/>
</dbReference>
<dbReference type="AlphaFoldDB" id="A0A917UPU9"/>
<evidence type="ECO:0000256" key="1">
    <source>
        <dbReference type="PROSITE-ProRule" id="PRU00169"/>
    </source>
</evidence>
<accession>A0A917UPU9</accession>
<comment type="caution">
    <text evidence="3">The sequence shown here is derived from an EMBL/GenBank/DDBJ whole genome shotgun (WGS) entry which is preliminary data.</text>
</comment>
<dbReference type="Gene3D" id="3.40.50.2300">
    <property type="match status" value="1"/>
</dbReference>
<keyword evidence="4" id="KW-1185">Reference proteome</keyword>
<gene>
    <name evidence="3" type="ORF">GCM10008939_17340</name>
</gene>
<dbReference type="GO" id="GO:0000160">
    <property type="term" value="P:phosphorelay signal transduction system"/>
    <property type="evidence" value="ECO:0007669"/>
    <property type="project" value="InterPro"/>
</dbReference>
<dbReference type="SUPFAM" id="SSF52172">
    <property type="entry name" value="CheY-like"/>
    <property type="match status" value="1"/>
</dbReference>
<reference evidence="3" key="1">
    <citation type="journal article" date="2014" name="Int. J. Syst. Evol. Microbiol.">
        <title>Complete genome sequence of Corynebacterium casei LMG S-19264T (=DSM 44701T), isolated from a smear-ripened cheese.</title>
        <authorList>
            <consortium name="US DOE Joint Genome Institute (JGI-PGF)"/>
            <person name="Walter F."/>
            <person name="Albersmeier A."/>
            <person name="Kalinowski J."/>
            <person name="Ruckert C."/>
        </authorList>
    </citation>
    <scope>NUCLEOTIDE SEQUENCE</scope>
    <source>
        <strain evidence="3">JCM 14371</strain>
    </source>
</reference>
<protein>
    <submittedName>
        <fullName evidence="3">Response regulator</fullName>
    </submittedName>
</protein>
<evidence type="ECO:0000313" key="4">
    <source>
        <dbReference type="Proteomes" id="UP000635726"/>
    </source>
</evidence>
<dbReference type="InterPro" id="IPR001789">
    <property type="entry name" value="Sig_transdc_resp-reg_receiver"/>
</dbReference>
<sequence length="145" mass="16114">MGGRKRQVLLVDDNPNDLELALEVLGQDSDGPEVVTAQGGPEALAYLHTHRDDRHRRPSLVLLDLNMPQLDGLGVLDAIRADEKLHDIPVVMLTTSREQKDIQAAYRRGANGYLVKPPDLSMFADTMRATLTFWLGLNQIAQPHL</sequence>
<evidence type="ECO:0000259" key="2">
    <source>
        <dbReference type="PROSITE" id="PS50110"/>
    </source>
</evidence>